<dbReference type="Pfam" id="PF13365">
    <property type="entry name" value="Trypsin_2"/>
    <property type="match status" value="1"/>
</dbReference>
<feature type="domain" description="PDZ" evidence="10">
    <location>
        <begin position="257"/>
        <end position="348"/>
    </location>
</feature>
<dbReference type="EMBL" id="FNQP01000001">
    <property type="protein sequence ID" value="SDZ73214.1"/>
    <property type="molecule type" value="Genomic_DNA"/>
</dbReference>
<keyword evidence="2 11" id="KW-0645">Protease</keyword>
<dbReference type="STRING" id="525918.SAMN05660964_00025"/>
<evidence type="ECO:0000256" key="7">
    <source>
        <dbReference type="PIRSR" id="PIRSR611782-1"/>
    </source>
</evidence>
<evidence type="ECO:0000256" key="6">
    <source>
        <dbReference type="ARBA" id="ARBA00022825"/>
    </source>
</evidence>
<organism evidence="11 12">
    <name type="scientific">Thiothrix caldifontis</name>
    <dbReference type="NCBI Taxonomy" id="525918"/>
    <lineage>
        <taxon>Bacteria</taxon>
        <taxon>Pseudomonadati</taxon>
        <taxon>Pseudomonadota</taxon>
        <taxon>Gammaproteobacteria</taxon>
        <taxon>Thiotrichales</taxon>
        <taxon>Thiotrichaceae</taxon>
        <taxon>Thiothrix</taxon>
    </lineage>
</organism>
<dbReference type="Proteomes" id="UP000199397">
    <property type="component" value="Unassembled WGS sequence"/>
</dbReference>
<dbReference type="GO" id="GO:0004252">
    <property type="term" value="F:serine-type endopeptidase activity"/>
    <property type="evidence" value="ECO:0007669"/>
    <property type="project" value="InterPro"/>
</dbReference>
<gene>
    <name evidence="11" type="ORF">SAMN05660964_00025</name>
</gene>
<evidence type="ECO:0000256" key="4">
    <source>
        <dbReference type="ARBA" id="ARBA00022737"/>
    </source>
</evidence>
<keyword evidence="6" id="KW-0720">Serine protease</keyword>
<evidence type="ECO:0000313" key="12">
    <source>
        <dbReference type="Proteomes" id="UP000199397"/>
    </source>
</evidence>
<dbReference type="PRINTS" id="PR00834">
    <property type="entry name" value="PROTEASES2C"/>
</dbReference>
<feature type="active site" description="Charge relay system" evidence="7">
    <location>
        <position position="109"/>
    </location>
</feature>
<dbReference type="Gene3D" id="2.30.42.10">
    <property type="match status" value="1"/>
</dbReference>
<evidence type="ECO:0000256" key="8">
    <source>
        <dbReference type="PIRSR" id="PIRSR611782-2"/>
    </source>
</evidence>
<protein>
    <submittedName>
        <fullName evidence="11">Serine protease Do</fullName>
    </submittedName>
</protein>
<keyword evidence="12" id="KW-1185">Reference proteome</keyword>
<feature type="binding site" evidence="8">
    <location>
        <position position="139"/>
    </location>
    <ligand>
        <name>substrate</name>
    </ligand>
</feature>
<dbReference type="SUPFAM" id="SSF50494">
    <property type="entry name" value="Trypsin-like serine proteases"/>
    <property type="match status" value="1"/>
</dbReference>
<accession>A0A1H3VG60</accession>
<keyword evidence="5" id="KW-0378">Hydrolase</keyword>
<dbReference type="OrthoDB" id="9758917at2"/>
<dbReference type="Gene3D" id="2.40.10.120">
    <property type="match status" value="1"/>
</dbReference>
<dbReference type="InterPro" id="IPR036034">
    <property type="entry name" value="PDZ_sf"/>
</dbReference>
<dbReference type="AlphaFoldDB" id="A0A1H3VG60"/>
<sequence>MVMLPITRKIVLLAAFVLPIASPNAVFAALPTEINGQALPSLATMLEKITPAVVNIATEGRQPINDSLLNDPFFKRFFGDAPPGERRINGTGSGVIIHAQRGHILTNSHVIENADAIHITLKDGRKYLAEVVGIDPRADLAVLQIPAERLTAMRFGDSDRLRVGDFVVAIGNPYSIGQTVTSGIISALHRNPGISEYENFIQTDAPINLGNSGGPLVNLNGELIGINTAILGDQGGGNLGIGFAVPINTAAGVITQIIQYGSVERGQLGVEVQDIDAEMARTFGMKPNEGAIINQILPGSPAEKAGIEAGDIITRLNSRNVQSAVDVKNIIGDLRVGSEVHMTLLRGGRPRNVTVIIAPSTMERSAIPKHTDNIQNAANNKPFWEKGLR</sequence>
<feature type="active site" description="Charge relay system" evidence="7">
    <location>
        <position position="212"/>
    </location>
</feature>
<dbReference type="NCBIfam" id="TIGR02037">
    <property type="entry name" value="degP_htrA_DO"/>
    <property type="match status" value="1"/>
</dbReference>
<dbReference type="CDD" id="cd10839">
    <property type="entry name" value="cpPDZ1_DegP-like"/>
    <property type="match status" value="1"/>
</dbReference>
<dbReference type="SUPFAM" id="SSF50156">
    <property type="entry name" value="PDZ domain-like"/>
    <property type="match status" value="1"/>
</dbReference>
<dbReference type="GO" id="GO:0006515">
    <property type="term" value="P:protein quality control for misfolded or incompletely synthesized proteins"/>
    <property type="evidence" value="ECO:0007669"/>
    <property type="project" value="TreeGrafter"/>
</dbReference>
<keyword evidence="4" id="KW-0677">Repeat</keyword>
<comment type="similarity">
    <text evidence="1">Belongs to the peptidase S1C family.</text>
</comment>
<evidence type="ECO:0000313" key="11">
    <source>
        <dbReference type="EMBL" id="SDZ73214.1"/>
    </source>
</evidence>
<name>A0A1H3VG60_9GAMM</name>
<proteinExistence type="inferred from homology"/>
<feature type="active site" description="Charge relay system" evidence="7">
    <location>
        <position position="139"/>
    </location>
</feature>
<feature type="binding site" evidence="8">
    <location>
        <position position="109"/>
    </location>
    <ligand>
        <name>substrate</name>
    </ligand>
</feature>
<evidence type="ECO:0000259" key="10">
    <source>
        <dbReference type="PROSITE" id="PS50106"/>
    </source>
</evidence>
<dbReference type="PANTHER" id="PTHR22939:SF129">
    <property type="entry name" value="SERINE PROTEASE HTRA2, MITOCHONDRIAL"/>
    <property type="match status" value="1"/>
</dbReference>
<feature type="chain" id="PRO_5039222117" evidence="9">
    <location>
        <begin position="29"/>
        <end position="389"/>
    </location>
</feature>
<feature type="signal peptide" evidence="9">
    <location>
        <begin position="1"/>
        <end position="28"/>
    </location>
</feature>
<dbReference type="InterPro" id="IPR011782">
    <property type="entry name" value="Pept_S1C_Do"/>
</dbReference>
<evidence type="ECO:0000256" key="2">
    <source>
        <dbReference type="ARBA" id="ARBA00022670"/>
    </source>
</evidence>
<feature type="binding site" evidence="8">
    <location>
        <begin position="210"/>
        <end position="212"/>
    </location>
    <ligand>
        <name>substrate</name>
    </ligand>
</feature>
<evidence type="ECO:0000256" key="3">
    <source>
        <dbReference type="ARBA" id="ARBA00022729"/>
    </source>
</evidence>
<dbReference type="PANTHER" id="PTHR22939">
    <property type="entry name" value="SERINE PROTEASE FAMILY S1C HTRA-RELATED"/>
    <property type="match status" value="1"/>
</dbReference>
<dbReference type="Pfam" id="PF13180">
    <property type="entry name" value="PDZ_2"/>
    <property type="match status" value="1"/>
</dbReference>
<feature type="binding site" evidence="8">
    <location>
        <position position="59"/>
    </location>
    <ligand>
        <name>substrate</name>
    </ligand>
</feature>
<dbReference type="GO" id="GO:0042597">
    <property type="term" value="C:periplasmic space"/>
    <property type="evidence" value="ECO:0007669"/>
    <property type="project" value="TreeGrafter"/>
</dbReference>
<evidence type="ECO:0000256" key="1">
    <source>
        <dbReference type="ARBA" id="ARBA00010541"/>
    </source>
</evidence>
<dbReference type="PROSITE" id="PS50106">
    <property type="entry name" value="PDZ"/>
    <property type="match status" value="1"/>
</dbReference>
<dbReference type="InterPro" id="IPR001940">
    <property type="entry name" value="Peptidase_S1C"/>
</dbReference>
<dbReference type="InterPro" id="IPR001478">
    <property type="entry name" value="PDZ"/>
</dbReference>
<evidence type="ECO:0000256" key="9">
    <source>
        <dbReference type="SAM" id="SignalP"/>
    </source>
</evidence>
<evidence type="ECO:0000256" key="5">
    <source>
        <dbReference type="ARBA" id="ARBA00022801"/>
    </source>
</evidence>
<dbReference type="SMART" id="SM00228">
    <property type="entry name" value="PDZ"/>
    <property type="match status" value="1"/>
</dbReference>
<dbReference type="InterPro" id="IPR009003">
    <property type="entry name" value="Peptidase_S1_PA"/>
</dbReference>
<reference evidence="11 12" key="1">
    <citation type="submission" date="2016-10" db="EMBL/GenBank/DDBJ databases">
        <authorList>
            <person name="de Groot N.N."/>
        </authorList>
    </citation>
    <scope>NUCLEOTIDE SEQUENCE [LARGE SCALE GENOMIC DNA]</scope>
    <source>
        <strain evidence="11 12">DSM 21228</strain>
    </source>
</reference>
<keyword evidence="3 9" id="KW-0732">Signal</keyword>